<dbReference type="PROSITE" id="PS00211">
    <property type="entry name" value="ABC_TRANSPORTER_1"/>
    <property type="match status" value="2"/>
</dbReference>
<proteinExistence type="predicted"/>
<dbReference type="Pfam" id="PF16326">
    <property type="entry name" value="ABC_tran_CTD"/>
    <property type="match status" value="1"/>
</dbReference>
<accession>A0A1T4PQJ1</accession>
<dbReference type="InterPro" id="IPR017871">
    <property type="entry name" value="ABC_transporter-like_CS"/>
</dbReference>
<dbReference type="GO" id="GO:0003677">
    <property type="term" value="F:DNA binding"/>
    <property type="evidence" value="ECO:0007669"/>
    <property type="project" value="InterPro"/>
</dbReference>
<feature type="domain" description="ABC transporter" evidence="5">
    <location>
        <begin position="3"/>
        <end position="255"/>
    </location>
</feature>
<gene>
    <name evidence="6" type="ORF">SAMN02745191_2103</name>
</gene>
<evidence type="ECO:0000256" key="3">
    <source>
        <dbReference type="ARBA" id="ARBA00022840"/>
    </source>
</evidence>
<dbReference type="FunFam" id="3.40.50.300:FF:000309">
    <property type="entry name" value="ABC transporter ATP-binding protein"/>
    <property type="match status" value="1"/>
</dbReference>
<keyword evidence="4" id="KW-0175">Coiled coil</keyword>
<dbReference type="InterPro" id="IPR003593">
    <property type="entry name" value="AAA+_ATPase"/>
</dbReference>
<dbReference type="PROSITE" id="PS50893">
    <property type="entry name" value="ABC_TRANSPORTER_2"/>
    <property type="match status" value="2"/>
</dbReference>
<organism evidence="6 7">
    <name type="scientific">Anaerorhabdus furcosa</name>
    <dbReference type="NCBI Taxonomy" id="118967"/>
    <lineage>
        <taxon>Bacteria</taxon>
        <taxon>Bacillati</taxon>
        <taxon>Bacillota</taxon>
        <taxon>Erysipelotrichia</taxon>
        <taxon>Erysipelotrichales</taxon>
        <taxon>Erysipelotrichaceae</taxon>
        <taxon>Anaerorhabdus</taxon>
    </lineage>
</organism>
<feature type="domain" description="ABC transporter" evidence="5">
    <location>
        <begin position="321"/>
        <end position="535"/>
    </location>
</feature>
<dbReference type="FunFam" id="3.40.50.300:FF:000011">
    <property type="entry name" value="Putative ABC transporter ATP-binding component"/>
    <property type="match status" value="1"/>
</dbReference>
<dbReference type="Pfam" id="PF00005">
    <property type="entry name" value="ABC_tran"/>
    <property type="match status" value="2"/>
</dbReference>
<evidence type="ECO:0000256" key="2">
    <source>
        <dbReference type="ARBA" id="ARBA00022741"/>
    </source>
</evidence>
<protein>
    <submittedName>
        <fullName evidence="6">ATP-binding cassette, subfamily F, member 3</fullName>
    </submittedName>
</protein>
<dbReference type="GO" id="GO:0016887">
    <property type="term" value="F:ATP hydrolysis activity"/>
    <property type="evidence" value="ECO:0007669"/>
    <property type="project" value="InterPro"/>
</dbReference>
<dbReference type="CDD" id="cd03221">
    <property type="entry name" value="ABCF_EF-3"/>
    <property type="match status" value="2"/>
</dbReference>
<keyword evidence="3 6" id="KW-0067">ATP-binding</keyword>
<dbReference type="RefSeq" id="WP_078712501.1">
    <property type="nucleotide sequence ID" value="NZ_FUWY01000007.1"/>
</dbReference>
<dbReference type="AlphaFoldDB" id="A0A1T4PQJ1"/>
<evidence type="ECO:0000259" key="5">
    <source>
        <dbReference type="PROSITE" id="PS50893"/>
    </source>
</evidence>
<dbReference type="SUPFAM" id="SSF52540">
    <property type="entry name" value="P-loop containing nucleoside triphosphate hydrolases"/>
    <property type="match status" value="2"/>
</dbReference>
<evidence type="ECO:0000256" key="1">
    <source>
        <dbReference type="ARBA" id="ARBA00022737"/>
    </source>
</evidence>
<keyword evidence="2" id="KW-0547">Nucleotide-binding</keyword>
<dbReference type="InterPro" id="IPR032781">
    <property type="entry name" value="ABC_tran_Xtn"/>
</dbReference>
<dbReference type="InterPro" id="IPR032524">
    <property type="entry name" value="ABC_tran_C"/>
</dbReference>
<evidence type="ECO:0000313" key="6">
    <source>
        <dbReference type="EMBL" id="SJZ93679.1"/>
    </source>
</evidence>
<dbReference type="InterPro" id="IPR051309">
    <property type="entry name" value="ABCF_ATPase"/>
</dbReference>
<dbReference type="Pfam" id="PF12848">
    <property type="entry name" value="ABC_tran_Xtn"/>
    <property type="match status" value="1"/>
</dbReference>
<reference evidence="7" key="1">
    <citation type="submission" date="2017-02" db="EMBL/GenBank/DDBJ databases">
        <authorList>
            <person name="Varghese N."/>
            <person name="Submissions S."/>
        </authorList>
    </citation>
    <scope>NUCLEOTIDE SEQUENCE [LARGE SCALE GENOMIC DNA]</scope>
    <source>
        <strain evidence="7">ATCC 25662</strain>
    </source>
</reference>
<feature type="coiled-coil region" evidence="4">
    <location>
        <begin position="244"/>
        <end position="278"/>
    </location>
</feature>
<evidence type="ECO:0000256" key="4">
    <source>
        <dbReference type="SAM" id="Coils"/>
    </source>
</evidence>
<dbReference type="EMBL" id="FUWY01000007">
    <property type="protein sequence ID" value="SJZ93679.1"/>
    <property type="molecule type" value="Genomic_DNA"/>
</dbReference>
<dbReference type="OrthoDB" id="1521973at2"/>
<dbReference type="STRING" id="118967.SAMN02745191_2103"/>
<dbReference type="GO" id="GO:0005524">
    <property type="term" value="F:ATP binding"/>
    <property type="evidence" value="ECO:0007669"/>
    <property type="project" value="UniProtKB-KW"/>
</dbReference>
<dbReference type="InterPro" id="IPR037118">
    <property type="entry name" value="Val-tRNA_synth_C_sf"/>
</dbReference>
<dbReference type="Gene3D" id="3.40.50.300">
    <property type="entry name" value="P-loop containing nucleotide triphosphate hydrolases"/>
    <property type="match status" value="2"/>
</dbReference>
<sequence length="618" mass="71768">MLYQINKGCKYFGAQTVFEDIQFEIKNTEKIAIVGRNGCGKSTLLKCMTHELELDQGTIHQLSGTTIGYLAQTTFSDEERTVQEEMNLVFQPIFDCKKELEEITERMTTDHSEKILEKFAQVQEKFEQMNGYNYQAELLQVFTKFGFTKEELDRRIETFSGGQRTRLAFVKLLLSKPDILLLDEPTNHLDLETIEWLEGYLKRYEKAVVLVSHDRTFLDQLAEVVYEIEYGEMSKYIGNYSSYVEQKKLEYEKQGRAYERQQKEIERLEALIEKFRYKRSKAAFAQSKIKYLDRMERIDKPQEGNTKTFHAHFTPHAKGGKRVLEVEDLVIGYDKPLSKINLEVLSGQRIAILGANGTGKSTFLKTIMSIIPALSGNYLLGHQIDVGYFDQQLAQFNTSKTVLEELWDDYPDLDRTTIRSVLGQFLFSSDEVFKTVDVLSGGEKVRLSFAKLLLKHSNFLVLDEPTNHLDIQGKEALEESLKGFEGTILFVSHDRYFIKKIATSVLLLDDSGAHFYPYGYQEYLDHGNKQEEVKQAPKIKIEAEKPKIKPINAKREIAKIEGLISEKEELLEAKRELRFDPEYYHDYEKMNDLDEEIDQIHNELNQLMEKWEELSEFS</sequence>
<name>A0A1T4PQJ1_9FIRM</name>
<dbReference type="InterPro" id="IPR003439">
    <property type="entry name" value="ABC_transporter-like_ATP-bd"/>
</dbReference>
<dbReference type="InterPro" id="IPR027417">
    <property type="entry name" value="P-loop_NTPase"/>
</dbReference>
<dbReference type="Gene3D" id="1.10.287.380">
    <property type="entry name" value="Valyl-tRNA synthetase, C-terminal domain"/>
    <property type="match status" value="1"/>
</dbReference>
<dbReference type="PANTHER" id="PTHR42855:SF2">
    <property type="entry name" value="DRUG RESISTANCE ABC TRANSPORTER,ATP-BINDING PROTEIN"/>
    <property type="match status" value="1"/>
</dbReference>
<evidence type="ECO:0000313" key="7">
    <source>
        <dbReference type="Proteomes" id="UP000243297"/>
    </source>
</evidence>
<dbReference type="SMART" id="SM00382">
    <property type="entry name" value="AAA"/>
    <property type="match status" value="2"/>
</dbReference>
<dbReference type="PANTHER" id="PTHR42855">
    <property type="entry name" value="ABC TRANSPORTER ATP-BINDING SUBUNIT"/>
    <property type="match status" value="1"/>
</dbReference>
<dbReference type="Proteomes" id="UP000243297">
    <property type="component" value="Unassembled WGS sequence"/>
</dbReference>
<keyword evidence="1" id="KW-0677">Repeat</keyword>
<feature type="coiled-coil region" evidence="4">
    <location>
        <begin position="553"/>
        <end position="610"/>
    </location>
</feature>
<keyword evidence="7" id="KW-1185">Reference proteome</keyword>